<dbReference type="Proteomes" id="UP000799118">
    <property type="component" value="Unassembled WGS sequence"/>
</dbReference>
<dbReference type="Pfam" id="PF00067">
    <property type="entry name" value="p450"/>
    <property type="match status" value="1"/>
</dbReference>
<dbReference type="InterPro" id="IPR001128">
    <property type="entry name" value="Cyt_P450"/>
</dbReference>
<dbReference type="SUPFAM" id="SSF48264">
    <property type="entry name" value="Cytochrome P450"/>
    <property type="match status" value="1"/>
</dbReference>
<dbReference type="GO" id="GO:0016705">
    <property type="term" value="F:oxidoreductase activity, acting on paired donors, with incorporation or reduction of molecular oxygen"/>
    <property type="evidence" value="ECO:0007669"/>
    <property type="project" value="InterPro"/>
</dbReference>
<keyword evidence="2" id="KW-1185">Reference proteome</keyword>
<dbReference type="EMBL" id="ML769940">
    <property type="protein sequence ID" value="KAE9385833.1"/>
    <property type="molecule type" value="Genomic_DNA"/>
</dbReference>
<sequence>MTEGPYLVTKARVAAGTVISSLTSLSLEEIDHTQDVAQQEEVIKAASVTAYGGGSDTTVAALGAFILAMLMNPEVQTKAHHELERGST</sequence>
<accession>A0A6A4GKE7</accession>
<dbReference type="GO" id="GO:0004497">
    <property type="term" value="F:monooxygenase activity"/>
    <property type="evidence" value="ECO:0007669"/>
    <property type="project" value="InterPro"/>
</dbReference>
<name>A0A6A4GKE7_9AGAR</name>
<organism evidence="1 2">
    <name type="scientific">Gymnopus androsaceus JB14</name>
    <dbReference type="NCBI Taxonomy" id="1447944"/>
    <lineage>
        <taxon>Eukaryota</taxon>
        <taxon>Fungi</taxon>
        <taxon>Dikarya</taxon>
        <taxon>Basidiomycota</taxon>
        <taxon>Agaricomycotina</taxon>
        <taxon>Agaricomycetes</taxon>
        <taxon>Agaricomycetidae</taxon>
        <taxon>Agaricales</taxon>
        <taxon>Marasmiineae</taxon>
        <taxon>Omphalotaceae</taxon>
        <taxon>Gymnopus</taxon>
    </lineage>
</organism>
<proteinExistence type="predicted"/>
<dbReference type="AlphaFoldDB" id="A0A6A4GKE7"/>
<evidence type="ECO:0008006" key="3">
    <source>
        <dbReference type="Google" id="ProtNLM"/>
    </source>
</evidence>
<dbReference type="GO" id="GO:0020037">
    <property type="term" value="F:heme binding"/>
    <property type="evidence" value="ECO:0007669"/>
    <property type="project" value="InterPro"/>
</dbReference>
<dbReference type="Gene3D" id="1.10.630.10">
    <property type="entry name" value="Cytochrome P450"/>
    <property type="match status" value="1"/>
</dbReference>
<gene>
    <name evidence="1" type="ORF">BT96DRAFT_928605</name>
</gene>
<evidence type="ECO:0000313" key="2">
    <source>
        <dbReference type="Proteomes" id="UP000799118"/>
    </source>
</evidence>
<evidence type="ECO:0000313" key="1">
    <source>
        <dbReference type="EMBL" id="KAE9385833.1"/>
    </source>
</evidence>
<dbReference type="GO" id="GO:0005506">
    <property type="term" value="F:iron ion binding"/>
    <property type="evidence" value="ECO:0007669"/>
    <property type="project" value="InterPro"/>
</dbReference>
<dbReference type="OrthoDB" id="3061915at2759"/>
<protein>
    <recommendedName>
        <fullName evidence="3">Cytochrome P450</fullName>
    </recommendedName>
</protein>
<dbReference type="InterPro" id="IPR036396">
    <property type="entry name" value="Cyt_P450_sf"/>
</dbReference>
<reference evidence="1" key="1">
    <citation type="journal article" date="2019" name="Environ. Microbiol.">
        <title>Fungal ecological strategies reflected in gene transcription - a case study of two litter decomposers.</title>
        <authorList>
            <person name="Barbi F."/>
            <person name="Kohler A."/>
            <person name="Barry K."/>
            <person name="Baskaran P."/>
            <person name="Daum C."/>
            <person name="Fauchery L."/>
            <person name="Ihrmark K."/>
            <person name="Kuo A."/>
            <person name="LaButti K."/>
            <person name="Lipzen A."/>
            <person name="Morin E."/>
            <person name="Grigoriev I.V."/>
            <person name="Henrissat B."/>
            <person name="Lindahl B."/>
            <person name="Martin F."/>
        </authorList>
    </citation>
    <scope>NUCLEOTIDE SEQUENCE</scope>
    <source>
        <strain evidence="1">JB14</strain>
    </source>
</reference>